<protein>
    <submittedName>
        <fullName evidence="3">Uncharacterized protein</fullName>
    </submittedName>
</protein>
<reference evidence="3" key="1">
    <citation type="submission" date="2023-03" db="EMBL/GenBank/DDBJ databases">
        <title>Massive genome expansion in bonnet fungi (Mycena s.s.) driven by repeated elements and novel gene families across ecological guilds.</title>
        <authorList>
            <consortium name="Lawrence Berkeley National Laboratory"/>
            <person name="Harder C.B."/>
            <person name="Miyauchi S."/>
            <person name="Viragh M."/>
            <person name="Kuo A."/>
            <person name="Thoen E."/>
            <person name="Andreopoulos B."/>
            <person name="Lu D."/>
            <person name="Skrede I."/>
            <person name="Drula E."/>
            <person name="Henrissat B."/>
            <person name="Morin E."/>
            <person name="Kohler A."/>
            <person name="Barry K."/>
            <person name="LaButti K."/>
            <person name="Morin E."/>
            <person name="Salamov A."/>
            <person name="Lipzen A."/>
            <person name="Mereny Z."/>
            <person name="Hegedus B."/>
            <person name="Baldrian P."/>
            <person name="Stursova M."/>
            <person name="Weitz H."/>
            <person name="Taylor A."/>
            <person name="Grigoriev I.V."/>
            <person name="Nagy L.G."/>
            <person name="Martin F."/>
            <person name="Kauserud H."/>
        </authorList>
    </citation>
    <scope>NUCLEOTIDE SEQUENCE</scope>
    <source>
        <strain evidence="3">CBHHK173m</strain>
    </source>
</reference>
<keyword evidence="2" id="KW-0812">Transmembrane</keyword>
<keyword evidence="2" id="KW-0472">Membrane</keyword>
<dbReference type="AlphaFoldDB" id="A0AAD6XPP0"/>
<feature type="region of interest" description="Disordered" evidence="1">
    <location>
        <begin position="45"/>
        <end position="99"/>
    </location>
</feature>
<evidence type="ECO:0000256" key="2">
    <source>
        <dbReference type="SAM" id="Phobius"/>
    </source>
</evidence>
<feature type="compositionally biased region" description="Basic residues" evidence="1">
    <location>
        <begin position="56"/>
        <end position="99"/>
    </location>
</feature>
<comment type="caution">
    <text evidence="3">The sequence shown here is derived from an EMBL/GenBank/DDBJ whole genome shotgun (WGS) entry which is preliminary data.</text>
</comment>
<keyword evidence="2" id="KW-1133">Transmembrane helix</keyword>
<dbReference type="Proteomes" id="UP001222325">
    <property type="component" value="Unassembled WGS sequence"/>
</dbReference>
<gene>
    <name evidence="3" type="ORF">B0H15DRAFT_847088</name>
</gene>
<name>A0AAD6XPP0_9AGAR</name>
<keyword evidence="4" id="KW-1185">Reference proteome</keyword>
<dbReference type="EMBL" id="JARJCN010000034">
    <property type="protein sequence ID" value="KAJ7085506.1"/>
    <property type="molecule type" value="Genomic_DNA"/>
</dbReference>
<accession>A0AAD6XPP0</accession>
<sequence length="208" mass="24100">MFGHPLLSASSLLPVPSALCSAPLPRPPNKLLSLLSLLLPLPPTPLAPNQPDGSVHRRVRVPAARRRHRRRPRATQRIQPRHARRRRRERPDRRGHRRHVRRDVCHRIRRFPPQLTRDTLCLWIPSRIFMPISLSALPRAPVRRPLLDPIPLVSGPRSNAPRLLARPYLTCFVFRLLLLLFLFHSSLLFSPWPLSLYRVALALYLSRT</sequence>
<evidence type="ECO:0000313" key="3">
    <source>
        <dbReference type="EMBL" id="KAJ7085506.1"/>
    </source>
</evidence>
<evidence type="ECO:0000313" key="4">
    <source>
        <dbReference type="Proteomes" id="UP001222325"/>
    </source>
</evidence>
<proteinExistence type="predicted"/>
<organism evidence="3 4">
    <name type="scientific">Mycena belliarum</name>
    <dbReference type="NCBI Taxonomy" id="1033014"/>
    <lineage>
        <taxon>Eukaryota</taxon>
        <taxon>Fungi</taxon>
        <taxon>Dikarya</taxon>
        <taxon>Basidiomycota</taxon>
        <taxon>Agaricomycotina</taxon>
        <taxon>Agaricomycetes</taxon>
        <taxon>Agaricomycetidae</taxon>
        <taxon>Agaricales</taxon>
        <taxon>Marasmiineae</taxon>
        <taxon>Mycenaceae</taxon>
        <taxon>Mycena</taxon>
    </lineage>
</organism>
<evidence type="ECO:0000256" key="1">
    <source>
        <dbReference type="SAM" id="MobiDB-lite"/>
    </source>
</evidence>
<feature type="transmembrane region" description="Helical" evidence="2">
    <location>
        <begin position="163"/>
        <end position="183"/>
    </location>
</feature>